<keyword evidence="2" id="KW-0326">Glycosidase</keyword>
<gene>
    <name evidence="4" type="ORF">TCM_037489</name>
</gene>
<organism evidence="4 5">
    <name type="scientific">Theobroma cacao</name>
    <name type="common">Cacao</name>
    <name type="synonym">Cocoa</name>
    <dbReference type="NCBI Taxonomy" id="3641"/>
    <lineage>
        <taxon>Eukaryota</taxon>
        <taxon>Viridiplantae</taxon>
        <taxon>Streptophyta</taxon>
        <taxon>Embryophyta</taxon>
        <taxon>Tracheophyta</taxon>
        <taxon>Spermatophyta</taxon>
        <taxon>Magnoliopsida</taxon>
        <taxon>eudicotyledons</taxon>
        <taxon>Gunneridae</taxon>
        <taxon>Pentapetalae</taxon>
        <taxon>rosids</taxon>
        <taxon>malvids</taxon>
        <taxon>Malvales</taxon>
        <taxon>Malvaceae</taxon>
        <taxon>Byttnerioideae</taxon>
        <taxon>Theobroma</taxon>
    </lineage>
</organism>
<evidence type="ECO:0000259" key="3">
    <source>
        <dbReference type="Pfam" id="PF21467"/>
    </source>
</evidence>
<accession>A0A061GL24</accession>
<dbReference type="InterPro" id="IPR048913">
    <property type="entry name" value="BetaGal_gal-bd"/>
</dbReference>
<dbReference type="GO" id="GO:0009505">
    <property type="term" value="C:plant-type cell wall"/>
    <property type="evidence" value="ECO:0000318"/>
    <property type="project" value="GO_Central"/>
</dbReference>
<dbReference type="GO" id="GO:0005773">
    <property type="term" value="C:vacuole"/>
    <property type="evidence" value="ECO:0000318"/>
    <property type="project" value="GO_Central"/>
</dbReference>
<dbReference type="HOGENOM" id="CLU_718479_0_0_1"/>
<reference evidence="4 5" key="1">
    <citation type="journal article" date="2013" name="Genome Biol.">
        <title>The genome sequence of the most widely cultivated cacao type and its use to identify candidate genes regulating pod color.</title>
        <authorList>
            <person name="Motamayor J.C."/>
            <person name="Mockaitis K."/>
            <person name="Schmutz J."/>
            <person name="Haiminen N."/>
            <person name="Iii D.L."/>
            <person name="Cornejo O."/>
            <person name="Findley S.D."/>
            <person name="Zheng P."/>
            <person name="Utro F."/>
            <person name="Royaert S."/>
            <person name="Saski C."/>
            <person name="Jenkins J."/>
            <person name="Podicheti R."/>
            <person name="Zhao M."/>
            <person name="Scheffler B.E."/>
            <person name="Stack J.C."/>
            <person name="Feltus F.A."/>
            <person name="Mustiga G.M."/>
            <person name="Amores F."/>
            <person name="Phillips W."/>
            <person name="Marelli J.P."/>
            <person name="May G.D."/>
            <person name="Shapiro H."/>
            <person name="Ma J."/>
            <person name="Bustamante C.D."/>
            <person name="Schnell R.J."/>
            <person name="Main D."/>
            <person name="Gilbert D."/>
            <person name="Parida L."/>
            <person name="Kuhn D.N."/>
        </authorList>
    </citation>
    <scope>NUCLEOTIDE SEQUENCE [LARGE SCALE GENOMIC DNA]</scope>
    <source>
        <strain evidence="5">cv. Matina 1-6</strain>
    </source>
</reference>
<evidence type="ECO:0000256" key="2">
    <source>
        <dbReference type="ARBA" id="ARBA00023295"/>
    </source>
</evidence>
<dbReference type="InterPro" id="IPR001944">
    <property type="entry name" value="Glycoside_Hdrlase_35"/>
</dbReference>
<evidence type="ECO:0000256" key="1">
    <source>
        <dbReference type="ARBA" id="ARBA00022801"/>
    </source>
</evidence>
<dbReference type="Pfam" id="PF21467">
    <property type="entry name" value="BetaGal_gal-bd"/>
    <property type="match status" value="1"/>
</dbReference>
<dbReference type="PRINTS" id="PR00742">
    <property type="entry name" value="GLHYDRLASE35"/>
</dbReference>
<dbReference type="Gene3D" id="2.60.120.260">
    <property type="entry name" value="Galactose-binding domain-like"/>
    <property type="match status" value="2"/>
</dbReference>
<dbReference type="InterPro" id="IPR008979">
    <property type="entry name" value="Galactose-bd-like_sf"/>
</dbReference>
<keyword evidence="5" id="KW-1185">Reference proteome</keyword>
<name>A0A061GL24_THECC</name>
<dbReference type="Proteomes" id="UP000026915">
    <property type="component" value="Chromosome 9"/>
</dbReference>
<dbReference type="PANTHER" id="PTHR23421">
    <property type="entry name" value="BETA-GALACTOSIDASE RELATED"/>
    <property type="match status" value="1"/>
</dbReference>
<protein>
    <submittedName>
        <fullName evidence="4">Beta-galactosidase 7-like protein</fullName>
    </submittedName>
</protein>
<feature type="domain" description="Beta-galactosidase galactose-binding" evidence="3">
    <location>
        <begin position="309"/>
        <end position="380"/>
    </location>
</feature>
<dbReference type="GO" id="GO:0019388">
    <property type="term" value="P:galactose catabolic process"/>
    <property type="evidence" value="ECO:0000318"/>
    <property type="project" value="GO_Central"/>
</dbReference>
<dbReference type="GO" id="GO:0004565">
    <property type="term" value="F:beta-galactosidase activity"/>
    <property type="evidence" value="ECO:0000318"/>
    <property type="project" value="GO_Central"/>
</dbReference>
<evidence type="ECO:0000313" key="5">
    <source>
        <dbReference type="Proteomes" id="UP000026915"/>
    </source>
</evidence>
<proteinExistence type="predicted"/>
<keyword evidence="1" id="KW-0378">Hydrolase</keyword>
<dbReference type="InParanoid" id="A0A061GL24"/>
<dbReference type="EMBL" id="CM001887">
    <property type="protein sequence ID" value="EOY30206.1"/>
    <property type="molecule type" value="Genomic_DNA"/>
</dbReference>
<dbReference type="AlphaFoldDB" id="A0A061GL24"/>
<dbReference type="GO" id="GO:0009827">
    <property type="term" value="P:plant-type cell wall modification"/>
    <property type="evidence" value="ECO:0000318"/>
    <property type="project" value="GO_Central"/>
</dbReference>
<sequence length="385" mass="42734">MNPILWSGSGDQKILKRRRCKEKETIMLTRLLIKNAMANDASDYLWYMTRIKDSHVDNVAATVPNAAFVPTATVPNVASVPAATAVNGSPIAPTPMTIPPMPSASYAKPFPDISKIEVFDGRNFKRWQERIFSILDVHGVAFALIDSKPDDVKMLEPWMHANKVCRHTIISTLSNELFDATLRVTNSGHVLHAYVNGKYIGSQWANYSSQKYVFEHEVKLNPGKNLISLLSAAVGLHNYGPMFDLNVTGVLSPVELVAHKEGGKVVKDLSSQKWSYKVGLDGVANKLYETDCPSKLKWGSDSIPVDRNLTWYKTTFKAPLGKAPVVVDLLGLGKGHAWVNTHSLGRYWPSYIADQHACKAEACDYRGPYSDKKCVSKCGEPTQRW</sequence>
<dbReference type="SUPFAM" id="SSF49785">
    <property type="entry name" value="Galactose-binding domain-like"/>
    <property type="match status" value="2"/>
</dbReference>
<evidence type="ECO:0000313" key="4">
    <source>
        <dbReference type="EMBL" id="EOY30206.1"/>
    </source>
</evidence>
<dbReference type="eggNOG" id="KOG0496">
    <property type="taxonomic scope" value="Eukaryota"/>
</dbReference>
<dbReference type="Gramene" id="EOY30206">
    <property type="protein sequence ID" value="EOY30206"/>
    <property type="gene ID" value="TCM_037489"/>
</dbReference>